<dbReference type="PROSITE" id="PS51704">
    <property type="entry name" value="GP_PDE"/>
    <property type="match status" value="1"/>
</dbReference>
<dbReference type="PROSITE" id="PS51257">
    <property type="entry name" value="PROKAR_LIPOPROTEIN"/>
    <property type="match status" value="1"/>
</dbReference>
<protein>
    <submittedName>
        <fullName evidence="3">Glycerophosphoryl diester phosphodiesterase family protein</fullName>
    </submittedName>
</protein>
<dbReference type="CDD" id="cd08566">
    <property type="entry name" value="GDPD_AtGDE_like"/>
    <property type="match status" value="1"/>
</dbReference>
<sequence>MKRFAFSVMSLAVAACGAAGPAGPQPGVENANISSPTLPLPEYFDCLRKNGGMVIAAHRGGPDTGFPENAIETFQHGFDKGIRVFEIDVAETKDGVLTLMHDDRLNRTTTGSGYVSDTDWATMSGLELEDNDGRRTGFHPPKLTDALIWAKQTGAVLELDKKPTTSFRNIAAAVKATDAAENVIIISYNDDQAAEIAAIDPGLMMTASAFGDRDVAKLEARGVDRTRLIGWTGVDEPKPYAWERLAKVGVEPAFGTLGRAGERLDDVYLADGDASEYDALAAQGLVLLATDEPYRVADMIKADDVGREACGR</sequence>
<feature type="chain" id="PRO_5001577312" evidence="1">
    <location>
        <begin position="25"/>
        <end position="312"/>
    </location>
</feature>
<dbReference type="PATRIC" id="fig|1280952.3.peg.1585"/>
<feature type="domain" description="GP-PDE" evidence="2">
    <location>
        <begin position="53"/>
        <end position="312"/>
    </location>
</feature>
<gene>
    <name evidence="3" type="ORF">HJA_07987</name>
</gene>
<comment type="caution">
    <text evidence="3">The sequence shown here is derived from an EMBL/GenBank/DDBJ whole genome shotgun (WGS) entry which is preliminary data.</text>
</comment>
<organism evidence="3 4">
    <name type="scientific">Hyphomonas jannaschiana VP2</name>
    <dbReference type="NCBI Taxonomy" id="1280952"/>
    <lineage>
        <taxon>Bacteria</taxon>
        <taxon>Pseudomonadati</taxon>
        <taxon>Pseudomonadota</taxon>
        <taxon>Alphaproteobacteria</taxon>
        <taxon>Hyphomonadales</taxon>
        <taxon>Hyphomonadaceae</taxon>
        <taxon>Hyphomonas</taxon>
    </lineage>
</organism>
<evidence type="ECO:0000259" key="2">
    <source>
        <dbReference type="PROSITE" id="PS51704"/>
    </source>
</evidence>
<dbReference type="EMBL" id="ARYJ01000004">
    <property type="protein sequence ID" value="KCZ89221.1"/>
    <property type="molecule type" value="Genomic_DNA"/>
</dbReference>
<keyword evidence="4" id="KW-1185">Reference proteome</keyword>
<dbReference type="Proteomes" id="UP000024816">
    <property type="component" value="Unassembled WGS sequence"/>
</dbReference>
<dbReference type="RefSeq" id="WP_241764323.1">
    <property type="nucleotide sequence ID" value="NZ_ARYJ01000004.1"/>
</dbReference>
<dbReference type="eggNOG" id="COG0584">
    <property type="taxonomic scope" value="Bacteria"/>
</dbReference>
<name>A0A059FFA2_9PROT</name>
<dbReference type="GO" id="GO:0005886">
    <property type="term" value="C:plasma membrane"/>
    <property type="evidence" value="ECO:0007669"/>
    <property type="project" value="TreeGrafter"/>
</dbReference>
<evidence type="ECO:0000256" key="1">
    <source>
        <dbReference type="SAM" id="SignalP"/>
    </source>
</evidence>
<dbReference type="GO" id="GO:0070291">
    <property type="term" value="P:N-acylethanolamine metabolic process"/>
    <property type="evidence" value="ECO:0007669"/>
    <property type="project" value="TreeGrafter"/>
</dbReference>
<dbReference type="GO" id="GO:0006644">
    <property type="term" value="P:phospholipid metabolic process"/>
    <property type="evidence" value="ECO:0007669"/>
    <property type="project" value="TreeGrafter"/>
</dbReference>
<dbReference type="PANTHER" id="PTHR46320">
    <property type="entry name" value="GLYCEROPHOSPHODIESTER PHOSPHODIESTERASE 1"/>
    <property type="match status" value="1"/>
</dbReference>
<dbReference type="Gene3D" id="3.20.20.190">
    <property type="entry name" value="Phosphatidylinositol (PI) phosphodiesterase"/>
    <property type="match status" value="1"/>
</dbReference>
<evidence type="ECO:0000313" key="3">
    <source>
        <dbReference type="EMBL" id="KCZ89221.1"/>
    </source>
</evidence>
<accession>A0A059FFA2</accession>
<dbReference type="Pfam" id="PF03009">
    <property type="entry name" value="GDPD"/>
    <property type="match status" value="1"/>
</dbReference>
<proteinExistence type="predicted"/>
<keyword evidence="1" id="KW-0732">Signal</keyword>
<dbReference type="STRING" id="1280952.HJA_07987"/>
<evidence type="ECO:0000313" key="4">
    <source>
        <dbReference type="Proteomes" id="UP000024816"/>
    </source>
</evidence>
<reference evidence="3 4" key="1">
    <citation type="journal article" date="2014" name="Antonie Van Leeuwenhoek">
        <title>Hyphomonas beringensis sp. nov. and Hyphomonas chukchiensis sp. nov., isolated from surface seawater of the Bering Sea and Chukchi Sea.</title>
        <authorList>
            <person name="Li C."/>
            <person name="Lai Q."/>
            <person name="Li G."/>
            <person name="Dong C."/>
            <person name="Wang J."/>
            <person name="Liao Y."/>
            <person name="Shao Z."/>
        </authorList>
    </citation>
    <scope>NUCLEOTIDE SEQUENCE [LARGE SCALE GENOMIC DNA]</scope>
    <source>
        <strain evidence="3 4">VP2</strain>
    </source>
</reference>
<dbReference type="GO" id="GO:0008889">
    <property type="term" value="F:glycerophosphodiester phosphodiesterase activity"/>
    <property type="evidence" value="ECO:0007669"/>
    <property type="project" value="TreeGrafter"/>
</dbReference>
<dbReference type="AlphaFoldDB" id="A0A059FFA2"/>
<feature type="signal peptide" evidence="1">
    <location>
        <begin position="1"/>
        <end position="24"/>
    </location>
</feature>
<dbReference type="InterPro" id="IPR030395">
    <property type="entry name" value="GP_PDE_dom"/>
</dbReference>
<dbReference type="InterPro" id="IPR017946">
    <property type="entry name" value="PLC-like_Pdiesterase_TIM-brl"/>
</dbReference>
<dbReference type="GO" id="GO:0006580">
    <property type="term" value="P:ethanolamine metabolic process"/>
    <property type="evidence" value="ECO:0007669"/>
    <property type="project" value="TreeGrafter"/>
</dbReference>
<dbReference type="PANTHER" id="PTHR46320:SF1">
    <property type="entry name" value="GLYCEROPHOSPHODIESTER PHOSPHODIESTERASE 1"/>
    <property type="match status" value="1"/>
</dbReference>
<dbReference type="SUPFAM" id="SSF51695">
    <property type="entry name" value="PLC-like phosphodiesterases"/>
    <property type="match status" value="1"/>
</dbReference>